<protein>
    <recommendedName>
        <fullName evidence="3">DUF952 domain-containing protein</fullName>
    </recommendedName>
</protein>
<sequence>MNDDLTRGTVIGVLIYKILLPAEWAAFEAAGRFDGSPIDLRDGFVHLSSRDQVAGTALRYFADVPELVVLAVDAQLLGAWLRWEVSAHGGPYPHLYAPLPRAAVAAVHRIAGAASVDEVVPRG</sequence>
<proteinExistence type="predicted"/>
<dbReference type="EMBL" id="BMPI01000003">
    <property type="protein sequence ID" value="GGM07521.1"/>
    <property type="molecule type" value="Genomic_DNA"/>
</dbReference>
<dbReference type="InterPro" id="IPR009297">
    <property type="entry name" value="DUF952"/>
</dbReference>
<reference evidence="1" key="2">
    <citation type="submission" date="2020-09" db="EMBL/GenBank/DDBJ databases">
        <authorList>
            <person name="Sun Q."/>
            <person name="Ohkuma M."/>
        </authorList>
    </citation>
    <scope>NUCLEOTIDE SEQUENCE</scope>
    <source>
        <strain evidence="1">JCM 19831</strain>
    </source>
</reference>
<gene>
    <name evidence="1" type="ORF">GCM10007977_005700</name>
</gene>
<evidence type="ECO:0000313" key="2">
    <source>
        <dbReference type="Proteomes" id="UP000642070"/>
    </source>
</evidence>
<dbReference type="Proteomes" id="UP000642070">
    <property type="component" value="Unassembled WGS sequence"/>
</dbReference>
<dbReference type="PANTHER" id="PTHR34129:SF1">
    <property type="entry name" value="DUF952 DOMAIN-CONTAINING PROTEIN"/>
    <property type="match status" value="1"/>
</dbReference>
<accession>A0A917T215</accession>
<reference evidence="1" key="1">
    <citation type="journal article" date="2014" name="Int. J. Syst. Evol. Microbiol.">
        <title>Complete genome sequence of Corynebacterium casei LMG S-19264T (=DSM 44701T), isolated from a smear-ripened cheese.</title>
        <authorList>
            <consortium name="US DOE Joint Genome Institute (JGI-PGF)"/>
            <person name="Walter F."/>
            <person name="Albersmeier A."/>
            <person name="Kalinowski J."/>
            <person name="Ruckert C."/>
        </authorList>
    </citation>
    <scope>NUCLEOTIDE SEQUENCE</scope>
    <source>
        <strain evidence="1">JCM 19831</strain>
    </source>
</reference>
<dbReference type="SUPFAM" id="SSF56399">
    <property type="entry name" value="ADP-ribosylation"/>
    <property type="match status" value="1"/>
</dbReference>
<evidence type="ECO:0008006" key="3">
    <source>
        <dbReference type="Google" id="ProtNLM"/>
    </source>
</evidence>
<keyword evidence="2" id="KW-1185">Reference proteome</keyword>
<organism evidence="1 2">
    <name type="scientific">Dactylosporangium sucinum</name>
    <dbReference type="NCBI Taxonomy" id="1424081"/>
    <lineage>
        <taxon>Bacteria</taxon>
        <taxon>Bacillati</taxon>
        <taxon>Actinomycetota</taxon>
        <taxon>Actinomycetes</taxon>
        <taxon>Micromonosporales</taxon>
        <taxon>Micromonosporaceae</taxon>
        <taxon>Dactylosporangium</taxon>
    </lineage>
</organism>
<dbReference type="PANTHER" id="PTHR34129">
    <property type="entry name" value="BLR1139 PROTEIN"/>
    <property type="match status" value="1"/>
</dbReference>
<comment type="caution">
    <text evidence="1">The sequence shown here is derived from an EMBL/GenBank/DDBJ whole genome shotgun (WGS) entry which is preliminary data.</text>
</comment>
<name>A0A917T215_9ACTN</name>
<dbReference type="Pfam" id="PF06108">
    <property type="entry name" value="DUF952"/>
    <property type="match status" value="1"/>
</dbReference>
<dbReference type="AlphaFoldDB" id="A0A917T215"/>
<evidence type="ECO:0000313" key="1">
    <source>
        <dbReference type="EMBL" id="GGM07521.1"/>
    </source>
</evidence>
<dbReference type="Gene3D" id="3.20.170.20">
    <property type="entry name" value="Protein of unknown function DUF952"/>
    <property type="match status" value="1"/>
</dbReference>